<comment type="caution">
    <text evidence="1">The sequence shown here is derived from an EMBL/GenBank/DDBJ whole genome shotgun (WGS) entry which is preliminary data.</text>
</comment>
<proteinExistence type="predicted"/>
<dbReference type="Proteomes" id="UP000677082">
    <property type="component" value="Unassembled WGS sequence"/>
</dbReference>
<evidence type="ECO:0000313" key="1">
    <source>
        <dbReference type="EMBL" id="GIM90704.1"/>
    </source>
</evidence>
<organism evidence="1 2">
    <name type="scientific">Paractinoplanes toevensis</name>
    <dbReference type="NCBI Taxonomy" id="571911"/>
    <lineage>
        <taxon>Bacteria</taxon>
        <taxon>Bacillati</taxon>
        <taxon>Actinomycetota</taxon>
        <taxon>Actinomycetes</taxon>
        <taxon>Micromonosporales</taxon>
        <taxon>Micromonosporaceae</taxon>
        <taxon>Paractinoplanes</taxon>
    </lineage>
</organism>
<dbReference type="EMBL" id="BOQN01000035">
    <property type="protein sequence ID" value="GIM90704.1"/>
    <property type="molecule type" value="Genomic_DNA"/>
</dbReference>
<gene>
    <name evidence="1" type="ORF">Ato02nite_024970</name>
</gene>
<protein>
    <submittedName>
        <fullName evidence="1">Uncharacterized protein</fullName>
    </submittedName>
</protein>
<accession>A0A919TAJ6</accession>
<name>A0A919TAJ6_9ACTN</name>
<sequence length="253" mass="27320">MHPVSWWAEFEQNCEQFDAASMTEALADVIVPAIPSLLLRREADHAADTMLRHLNRPANPERAERATLAALRLAATVERIDERSIGDDAGTSAAHALGLVLRGEWAPAAVAVEPLIGTARLVKAFVAALHLESFGTEIALRLLNAGRSPAIAVRSSQALGRYSWWPKWLQEIVTERVLAGTLDNETVAALKQCAFAGLSPTQARMAKRLFNAEPQLVEATASRLENLGEHPAAERLRGGCVATVAFAARLIPV</sequence>
<evidence type="ECO:0000313" key="2">
    <source>
        <dbReference type="Proteomes" id="UP000677082"/>
    </source>
</evidence>
<dbReference type="AlphaFoldDB" id="A0A919TAJ6"/>
<reference evidence="1 2" key="1">
    <citation type="submission" date="2021-03" db="EMBL/GenBank/DDBJ databases">
        <title>Whole genome shotgun sequence of Actinoplanes toevensis NBRC 105298.</title>
        <authorList>
            <person name="Komaki H."/>
            <person name="Tamura T."/>
        </authorList>
    </citation>
    <scope>NUCLEOTIDE SEQUENCE [LARGE SCALE GENOMIC DNA]</scope>
    <source>
        <strain evidence="1 2">NBRC 105298</strain>
    </source>
</reference>
<keyword evidence="2" id="KW-1185">Reference proteome</keyword>
<dbReference type="RefSeq" id="WP_213006635.1">
    <property type="nucleotide sequence ID" value="NZ_BOQN01000035.1"/>
</dbReference>